<accession>A0ABP8ENZ7</accession>
<keyword evidence="3" id="KW-1185">Reference proteome</keyword>
<evidence type="ECO:0000313" key="2">
    <source>
        <dbReference type="EMBL" id="GAA4285653.1"/>
    </source>
</evidence>
<reference evidence="3" key="1">
    <citation type="journal article" date="2019" name="Int. J. Syst. Evol. Microbiol.">
        <title>The Global Catalogue of Microorganisms (GCM) 10K type strain sequencing project: providing services to taxonomists for standard genome sequencing and annotation.</title>
        <authorList>
            <consortium name="The Broad Institute Genomics Platform"/>
            <consortium name="The Broad Institute Genome Sequencing Center for Infectious Disease"/>
            <person name="Wu L."/>
            <person name="Ma J."/>
        </authorList>
    </citation>
    <scope>NUCLEOTIDE SEQUENCE [LARGE SCALE GENOMIC DNA]</scope>
    <source>
        <strain evidence="3">JCM 17459</strain>
    </source>
</reference>
<evidence type="ECO:0000313" key="3">
    <source>
        <dbReference type="Proteomes" id="UP001499841"/>
    </source>
</evidence>
<evidence type="ECO:0000256" key="1">
    <source>
        <dbReference type="SAM" id="Phobius"/>
    </source>
</evidence>
<name>A0ABP8ENZ7_9MICO</name>
<keyword evidence="1" id="KW-0812">Transmembrane</keyword>
<feature type="transmembrane region" description="Helical" evidence="1">
    <location>
        <begin position="198"/>
        <end position="218"/>
    </location>
</feature>
<proteinExistence type="predicted"/>
<keyword evidence="1" id="KW-1133">Transmembrane helix</keyword>
<organism evidence="2 3">
    <name type="scientific">Georgenia daeguensis</name>
    <dbReference type="NCBI Taxonomy" id="908355"/>
    <lineage>
        <taxon>Bacteria</taxon>
        <taxon>Bacillati</taxon>
        <taxon>Actinomycetota</taxon>
        <taxon>Actinomycetes</taxon>
        <taxon>Micrococcales</taxon>
        <taxon>Bogoriellaceae</taxon>
        <taxon>Georgenia</taxon>
    </lineage>
</organism>
<comment type="caution">
    <text evidence="2">The sequence shown here is derived from an EMBL/GenBank/DDBJ whole genome shotgun (WGS) entry which is preliminary data.</text>
</comment>
<dbReference type="Proteomes" id="UP001499841">
    <property type="component" value="Unassembled WGS sequence"/>
</dbReference>
<protein>
    <submittedName>
        <fullName evidence="2">Uncharacterized protein</fullName>
    </submittedName>
</protein>
<dbReference type="EMBL" id="BAABBA010000001">
    <property type="protein sequence ID" value="GAA4285653.1"/>
    <property type="molecule type" value="Genomic_DNA"/>
</dbReference>
<sequence length="338" mass="36259">MRSRRAPRGTETGGAPRAPLTERLLARLPGSRTLRVAAWALVPWVNLAAVSRLDPSLWAGGVPWGEVLNRVAASFAVVLSLWGVSRIDEELYRLRPALADVVAEAEPDVARLFRGIDSAVVPLVLTAGVGLVLPLDEALRGEAAAAAVQGLTWLIIGVPLCTAVWVYVVLQRGLIRLGRGHVTLLGYRGDRTLGLRPVGRLAFTGFWLLFGAIGPLVLTGLTDVPVAAVGIGALAAALCLFFLSLRDIHRQMVSVKQRELELALTLYRQALDRVRGEPTLEVLQQQSGLLGAAENLEKRAERILEWPFDEATLARVLTIASSAAAGIIARLVLVPTGI</sequence>
<gene>
    <name evidence="2" type="ORF">GCM10022262_00120</name>
</gene>
<keyword evidence="1" id="KW-0472">Membrane</keyword>
<feature type="transmembrane region" description="Helical" evidence="1">
    <location>
        <begin position="119"/>
        <end position="135"/>
    </location>
</feature>
<feature type="transmembrane region" description="Helical" evidence="1">
    <location>
        <begin position="224"/>
        <end position="245"/>
    </location>
</feature>
<feature type="transmembrane region" description="Helical" evidence="1">
    <location>
        <begin position="147"/>
        <end position="170"/>
    </location>
</feature>